<dbReference type="SUPFAM" id="SSF54686">
    <property type="entry name" value="Ribosomal protein L16p/L10e"/>
    <property type="match status" value="1"/>
</dbReference>
<dbReference type="InterPro" id="IPR020798">
    <property type="entry name" value="Ribosomal_uL16_CS"/>
</dbReference>
<dbReference type="PANTHER" id="PTHR12220">
    <property type="entry name" value="50S/60S RIBOSOMAL PROTEIN L16"/>
    <property type="match status" value="1"/>
</dbReference>
<dbReference type="GO" id="GO:0032543">
    <property type="term" value="P:mitochondrial translation"/>
    <property type="evidence" value="ECO:0007669"/>
    <property type="project" value="TreeGrafter"/>
</dbReference>
<reference evidence="6" key="1">
    <citation type="journal article" date="2023" name="PhytoFront">
        <title>Draft Genome Resources of Seven Strains of Tilletia horrida, Causal Agent of Kernel Smut of Rice.</title>
        <authorList>
            <person name="Khanal S."/>
            <person name="Antony Babu S."/>
            <person name="Zhou X.G."/>
        </authorList>
    </citation>
    <scope>NUCLEOTIDE SEQUENCE</scope>
    <source>
        <strain evidence="6">TX3</strain>
    </source>
</reference>
<dbReference type="InterPro" id="IPR016180">
    <property type="entry name" value="Ribosomal_uL16_dom"/>
</dbReference>
<organism evidence="6 7">
    <name type="scientific">Tilletia horrida</name>
    <dbReference type="NCBI Taxonomy" id="155126"/>
    <lineage>
        <taxon>Eukaryota</taxon>
        <taxon>Fungi</taxon>
        <taxon>Dikarya</taxon>
        <taxon>Basidiomycota</taxon>
        <taxon>Ustilaginomycotina</taxon>
        <taxon>Exobasidiomycetes</taxon>
        <taxon>Tilletiales</taxon>
        <taxon>Tilletiaceae</taxon>
        <taxon>Tilletia</taxon>
    </lineage>
</organism>
<dbReference type="EMBL" id="JAPDMQ010000055">
    <property type="protein sequence ID" value="KAK0537737.1"/>
    <property type="molecule type" value="Genomic_DNA"/>
</dbReference>
<comment type="similarity">
    <text evidence="1 4">Belongs to the universal ribosomal protein uL16 family.</text>
</comment>
<dbReference type="Gene3D" id="3.90.1170.10">
    <property type="entry name" value="Ribosomal protein L10e/L16"/>
    <property type="match status" value="1"/>
</dbReference>
<evidence type="ECO:0000256" key="3">
    <source>
        <dbReference type="ARBA" id="ARBA00023274"/>
    </source>
</evidence>
<keyword evidence="3 4" id="KW-0687">Ribonucleoprotein</keyword>
<dbReference type="PANTHER" id="PTHR12220:SF13">
    <property type="entry name" value="LARGE RIBOSOMAL SUBUNIT PROTEIN UL16M"/>
    <property type="match status" value="1"/>
</dbReference>
<accession>A0AAN6GHK5</accession>
<dbReference type="GO" id="GO:0005762">
    <property type="term" value="C:mitochondrial large ribosomal subunit"/>
    <property type="evidence" value="ECO:0007669"/>
    <property type="project" value="TreeGrafter"/>
</dbReference>
<dbReference type="GO" id="GO:0003735">
    <property type="term" value="F:structural constituent of ribosome"/>
    <property type="evidence" value="ECO:0007669"/>
    <property type="project" value="InterPro"/>
</dbReference>
<dbReference type="InterPro" id="IPR047873">
    <property type="entry name" value="Ribosomal_uL16"/>
</dbReference>
<evidence type="ECO:0000313" key="7">
    <source>
        <dbReference type="Proteomes" id="UP001176521"/>
    </source>
</evidence>
<dbReference type="GO" id="GO:0019843">
    <property type="term" value="F:rRNA binding"/>
    <property type="evidence" value="ECO:0007669"/>
    <property type="project" value="InterPro"/>
</dbReference>
<dbReference type="PROSITE" id="PS00701">
    <property type="entry name" value="RIBOSOMAL_L16_2"/>
    <property type="match status" value="1"/>
</dbReference>
<dbReference type="AlphaFoldDB" id="A0AAN6GHK5"/>
<gene>
    <name evidence="6" type="primary">mrpl16</name>
    <name evidence="6" type="ORF">OC842_001533</name>
</gene>
<dbReference type="InterPro" id="IPR000114">
    <property type="entry name" value="Ribosomal_uL16_bact-type"/>
</dbReference>
<evidence type="ECO:0000256" key="5">
    <source>
        <dbReference type="SAM" id="MobiDB-lite"/>
    </source>
</evidence>
<protein>
    <submittedName>
        <fullName evidence="6">39S ribosomal protein L16, mitochondrial</fullName>
    </submittedName>
</protein>
<evidence type="ECO:0000256" key="4">
    <source>
        <dbReference type="RuleBase" id="RU004413"/>
    </source>
</evidence>
<keyword evidence="2 4" id="KW-0689">Ribosomal protein</keyword>
<feature type="region of interest" description="Disordered" evidence="5">
    <location>
        <begin position="252"/>
        <end position="272"/>
    </location>
</feature>
<dbReference type="InterPro" id="IPR036920">
    <property type="entry name" value="Ribosomal_uL16_sf"/>
</dbReference>
<dbReference type="PRINTS" id="PR00060">
    <property type="entry name" value="RIBOSOMALL16"/>
</dbReference>
<dbReference type="Pfam" id="PF00252">
    <property type="entry name" value="Ribosomal_L16"/>
    <property type="match status" value="1"/>
</dbReference>
<evidence type="ECO:0000256" key="2">
    <source>
        <dbReference type="ARBA" id="ARBA00022980"/>
    </source>
</evidence>
<name>A0AAN6GHK5_9BASI</name>
<sequence>MNTLTRSLGRLALTAAGAAASSSATATASSSSASRHVLRITRPRTATSTAAFSLLASARPRPSPLGAAAAFPSSRPSVALFVPLSSSGVRHKGNLAPRRVKYRKAHKGRVPVKIGGSIKGTTVQQGVYGIRVLEPARLTAKQLQSAETALKRRLKVIKGAQVFMRVFPDIPVCVKGNETRMGKGKGAFEYWACRAPVGRVIFEVGGPVEIRAEVAKEALRLASAKLPVRTEFVSLESNPRLGRILVERDDQPASAVIPGEPSSSASSTLLTAPPSSVLGQAAGRPAVAEVPLSQAGSPAGSGHL</sequence>
<dbReference type="NCBIfam" id="TIGR01164">
    <property type="entry name" value="rplP_bact"/>
    <property type="match status" value="1"/>
</dbReference>
<feature type="compositionally biased region" description="Low complexity" evidence="5">
    <location>
        <begin position="262"/>
        <end position="272"/>
    </location>
</feature>
<dbReference type="Proteomes" id="UP001176521">
    <property type="component" value="Unassembled WGS sequence"/>
</dbReference>
<evidence type="ECO:0000256" key="1">
    <source>
        <dbReference type="ARBA" id="ARBA00008931"/>
    </source>
</evidence>
<proteinExistence type="inferred from homology"/>
<dbReference type="CDD" id="cd01433">
    <property type="entry name" value="Ribosomal_L16_L10e"/>
    <property type="match status" value="1"/>
</dbReference>
<comment type="caution">
    <text evidence="6">The sequence shown here is derived from an EMBL/GenBank/DDBJ whole genome shotgun (WGS) entry which is preliminary data.</text>
</comment>
<evidence type="ECO:0000313" key="6">
    <source>
        <dbReference type="EMBL" id="KAK0537737.1"/>
    </source>
</evidence>
<keyword evidence="7" id="KW-1185">Reference proteome</keyword>